<dbReference type="CDD" id="cd03594">
    <property type="entry name" value="CLECT_REG-1_like"/>
    <property type="match status" value="1"/>
</dbReference>
<sequence length="158" mass="18656">MGRFIFVSFGLLVVFLSLSGAKGNNCPHDWLPMNGLCYKIFDELKTWEDAERFCRKYKPGCHLASFHQYGESLEIAEYISDYHKGQAEVWIGLWDKKKDFSWEWTDRSCTDYLTWDKNQPDHYQNKEFCVELVSLTGYRLWNDQVCGSKNAFLCQCKF</sequence>
<feature type="signal peptide" evidence="8">
    <location>
        <begin position="1"/>
        <end position="23"/>
    </location>
</feature>
<dbReference type="GO" id="GO:0046872">
    <property type="term" value="F:metal ion binding"/>
    <property type="evidence" value="ECO:0007669"/>
    <property type="project" value="UniProtKB-KW"/>
</dbReference>
<keyword evidence="3" id="KW-0964">Secreted</keyword>
<dbReference type="SMART" id="SM00034">
    <property type="entry name" value="CLECT"/>
    <property type="match status" value="1"/>
</dbReference>
<protein>
    <submittedName>
        <fullName evidence="10">C-type lectin 2</fullName>
    </submittedName>
</protein>
<dbReference type="InterPro" id="IPR016187">
    <property type="entry name" value="CTDL_fold"/>
</dbReference>
<dbReference type="PROSITE" id="PS50041">
    <property type="entry name" value="C_TYPE_LECTIN_2"/>
    <property type="match status" value="1"/>
</dbReference>
<evidence type="ECO:0000256" key="8">
    <source>
        <dbReference type="SAM" id="SignalP"/>
    </source>
</evidence>
<evidence type="ECO:0000256" key="7">
    <source>
        <dbReference type="ARBA" id="ARBA00023157"/>
    </source>
</evidence>
<dbReference type="PANTHER" id="PTHR22803">
    <property type="entry name" value="MANNOSE, PHOSPHOLIPASE, LECTIN RECEPTOR RELATED"/>
    <property type="match status" value="1"/>
</dbReference>
<evidence type="ECO:0000313" key="10">
    <source>
        <dbReference type="EMBL" id="JAS04545.1"/>
    </source>
</evidence>
<dbReference type="GO" id="GO:0005576">
    <property type="term" value="C:extracellular region"/>
    <property type="evidence" value="ECO:0007669"/>
    <property type="project" value="UniProtKB-SubCell"/>
</dbReference>
<dbReference type="GO" id="GO:0030246">
    <property type="term" value="F:carbohydrate binding"/>
    <property type="evidence" value="ECO:0007669"/>
    <property type="project" value="UniProtKB-KW"/>
</dbReference>
<dbReference type="SUPFAM" id="SSF56436">
    <property type="entry name" value="C-type lectin-like"/>
    <property type="match status" value="1"/>
</dbReference>
<feature type="chain" id="PRO_5008262666" evidence="8">
    <location>
        <begin position="24"/>
        <end position="158"/>
    </location>
</feature>
<dbReference type="InterPro" id="IPR050111">
    <property type="entry name" value="C-type_lectin/snaclec_domain"/>
</dbReference>
<comment type="similarity">
    <text evidence="2">Belongs to the true venom lectin family.</text>
</comment>
<evidence type="ECO:0000259" key="9">
    <source>
        <dbReference type="PROSITE" id="PS50041"/>
    </source>
</evidence>
<evidence type="ECO:0000256" key="6">
    <source>
        <dbReference type="ARBA" id="ARBA00022837"/>
    </source>
</evidence>
<dbReference type="Pfam" id="PF00059">
    <property type="entry name" value="Lectin_C"/>
    <property type="match status" value="1"/>
</dbReference>
<dbReference type="InterPro" id="IPR001304">
    <property type="entry name" value="C-type_lectin-like"/>
</dbReference>
<dbReference type="AlphaFoldDB" id="A0A194APP2"/>
<dbReference type="InterPro" id="IPR016186">
    <property type="entry name" value="C-type_lectin-like/link_sf"/>
</dbReference>
<dbReference type="PROSITE" id="PS00615">
    <property type="entry name" value="C_TYPE_LECTIN_1"/>
    <property type="match status" value="1"/>
</dbReference>
<reference evidence="10" key="1">
    <citation type="journal article" date="2015" name="G3 (Bethesda)">
        <title>Post-transcriptional mechanisms contribute little to phenotypic variation in snake venoms.</title>
        <authorList>
            <person name="Rokyta D.R."/>
            <person name="Margres M.J."/>
            <person name="Calvin K."/>
        </authorList>
    </citation>
    <scope>NUCLEOTIDE SEQUENCE</scope>
    <source>
        <strain evidence="10">KW1750</strain>
        <tissue evidence="10">Venom gland</tissue>
    </source>
</reference>
<dbReference type="InterPro" id="IPR018378">
    <property type="entry name" value="C-type_lectin_CS"/>
</dbReference>
<dbReference type="Gene3D" id="3.10.100.10">
    <property type="entry name" value="Mannose-Binding Protein A, subunit A"/>
    <property type="match status" value="1"/>
</dbReference>
<proteinExistence type="inferred from homology"/>
<evidence type="ECO:0000256" key="1">
    <source>
        <dbReference type="ARBA" id="ARBA00004613"/>
    </source>
</evidence>
<evidence type="ECO:0000256" key="5">
    <source>
        <dbReference type="ARBA" id="ARBA00022734"/>
    </source>
</evidence>
<feature type="domain" description="C-type lectin" evidence="9">
    <location>
        <begin position="33"/>
        <end position="155"/>
    </location>
</feature>
<organism evidence="10">
    <name type="scientific">Agkistrodon piscivorus</name>
    <name type="common">cottonmouth</name>
    <dbReference type="NCBI Taxonomy" id="8715"/>
    <lineage>
        <taxon>Eukaryota</taxon>
        <taxon>Metazoa</taxon>
        <taxon>Chordata</taxon>
        <taxon>Craniata</taxon>
        <taxon>Vertebrata</taxon>
        <taxon>Euteleostomi</taxon>
        <taxon>Lepidosauria</taxon>
        <taxon>Squamata</taxon>
        <taxon>Bifurcata</taxon>
        <taxon>Unidentata</taxon>
        <taxon>Episquamata</taxon>
        <taxon>Toxicofera</taxon>
        <taxon>Serpentes</taxon>
        <taxon>Colubroidea</taxon>
        <taxon>Viperidae</taxon>
        <taxon>Crotalinae</taxon>
        <taxon>Agkistrodon</taxon>
    </lineage>
</organism>
<evidence type="ECO:0000256" key="4">
    <source>
        <dbReference type="ARBA" id="ARBA00022723"/>
    </source>
</evidence>
<dbReference type="FunFam" id="3.10.100.10:FF:000015">
    <property type="entry name" value="C-type lectin Cal"/>
    <property type="match status" value="1"/>
</dbReference>
<evidence type="ECO:0000256" key="2">
    <source>
        <dbReference type="ARBA" id="ARBA00006250"/>
    </source>
</evidence>
<keyword evidence="5 10" id="KW-0430">Lectin</keyword>
<accession>A0A194APP2</accession>
<comment type="subcellular location">
    <subcellularLocation>
        <location evidence="1">Secreted</location>
    </subcellularLocation>
</comment>
<dbReference type="PRINTS" id="PR01504">
    <property type="entry name" value="PNCREATITSAP"/>
</dbReference>
<evidence type="ECO:0000256" key="3">
    <source>
        <dbReference type="ARBA" id="ARBA00022525"/>
    </source>
</evidence>
<dbReference type="EMBL" id="GDAZ01000008">
    <property type="protein sequence ID" value="JAS04545.1"/>
    <property type="molecule type" value="Transcribed_RNA"/>
</dbReference>
<keyword evidence="6" id="KW-0106">Calcium</keyword>
<keyword evidence="8" id="KW-0732">Signal</keyword>
<keyword evidence="7" id="KW-1015">Disulfide bond</keyword>
<name>A0A194APP2_9SAUR</name>
<keyword evidence="4" id="KW-0479">Metal-binding</keyword>